<keyword evidence="1" id="KW-0812">Transmembrane</keyword>
<sequence>MKRNHNPQQQVLIGLIMAVLGIAFLLDNLNLFAVGRLLSFWPTVFIAVGLFKLFQTDKQSDQFVGACLVFFGGVLLLRHLGYLDFRFRDLWPLGLIGLGVLVMLKGGHRWPGQGEPVIEVGGDRINIATVVSGNQTRVDSQNFVGGDVSVIMAGAELDMRRASINGTAVLKVFVALGALQLKVPLDWSISVNGTPLAAGIEDKTVPPAVPTKRLIIEGTVALGAVEIRN</sequence>
<keyword evidence="1" id="KW-0472">Membrane</keyword>
<feature type="transmembrane region" description="Helical" evidence="1">
    <location>
        <begin position="12"/>
        <end position="32"/>
    </location>
</feature>
<dbReference type="Pfam" id="PF22570">
    <property type="entry name" value="LiaF-TM"/>
    <property type="match status" value="1"/>
</dbReference>
<feature type="transmembrane region" description="Helical" evidence="1">
    <location>
        <begin position="38"/>
        <end position="54"/>
    </location>
</feature>
<feature type="transmembrane region" description="Helical" evidence="1">
    <location>
        <begin position="63"/>
        <end position="81"/>
    </location>
</feature>
<evidence type="ECO:0000313" key="3">
    <source>
        <dbReference type="EMBL" id="MDT9000759.1"/>
    </source>
</evidence>
<dbReference type="RefSeq" id="WP_315651632.1">
    <property type="nucleotide sequence ID" value="NZ_JAVXZY010000006.1"/>
</dbReference>
<dbReference type="EMBL" id="JAVXZY010000006">
    <property type="protein sequence ID" value="MDT9000759.1"/>
    <property type="molecule type" value="Genomic_DNA"/>
</dbReference>
<name>A0ABU3PDY5_9BURK</name>
<reference evidence="3" key="1">
    <citation type="submission" date="2023-09" db="EMBL/GenBank/DDBJ databases">
        <title>Paucibacter sp. APW11 Genome sequencing and assembly.</title>
        <authorList>
            <person name="Kim I."/>
        </authorList>
    </citation>
    <scope>NUCLEOTIDE SEQUENCE</scope>
    <source>
        <strain evidence="3">APW11</strain>
    </source>
</reference>
<accession>A0ABU3PDY5</accession>
<keyword evidence="1" id="KW-1133">Transmembrane helix</keyword>
<evidence type="ECO:0000259" key="2">
    <source>
        <dbReference type="Pfam" id="PF22570"/>
    </source>
</evidence>
<protein>
    <submittedName>
        <fullName evidence="3">DUF5668 domain-containing protein</fullName>
    </submittedName>
</protein>
<proteinExistence type="predicted"/>
<keyword evidence="4" id="KW-1185">Reference proteome</keyword>
<evidence type="ECO:0000256" key="1">
    <source>
        <dbReference type="SAM" id="Phobius"/>
    </source>
</evidence>
<dbReference type="InterPro" id="IPR054331">
    <property type="entry name" value="LiaF_TM"/>
</dbReference>
<comment type="caution">
    <text evidence="3">The sequence shown here is derived from an EMBL/GenBank/DDBJ whole genome shotgun (WGS) entry which is preliminary data.</text>
</comment>
<evidence type="ECO:0000313" key="4">
    <source>
        <dbReference type="Proteomes" id="UP001246372"/>
    </source>
</evidence>
<organism evidence="3 4">
    <name type="scientific">Roseateles aquae</name>
    <dbReference type="NCBI Taxonomy" id="3077235"/>
    <lineage>
        <taxon>Bacteria</taxon>
        <taxon>Pseudomonadati</taxon>
        <taxon>Pseudomonadota</taxon>
        <taxon>Betaproteobacteria</taxon>
        <taxon>Burkholderiales</taxon>
        <taxon>Sphaerotilaceae</taxon>
        <taxon>Roseateles</taxon>
    </lineage>
</organism>
<gene>
    <name evidence="3" type="ORF">RQP53_15895</name>
</gene>
<dbReference type="Proteomes" id="UP001246372">
    <property type="component" value="Unassembled WGS sequence"/>
</dbReference>
<feature type="domain" description="LiaF transmembrane" evidence="2">
    <location>
        <begin position="12"/>
        <end position="109"/>
    </location>
</feature>